<evidence type="ECO:0000259" key="2">
    <source>
        <dbReference type="SMART" id="SM00474"/>
    </source>
</evidence>
<evidence type="ECO:0000256" key="1">
    <source>
        <dbReference type="SAM" id="MobiDB-lite"/>
    </source>
</evidence>
<dbReference type="InterPro" id="IPR036397">
    <property type="entry name" value="RNaseH_sf"/>
</dbReference>
<comment type="caution">
    <text evidence="3">The sequence shown here is derived from an EMBL/GenBank/DDBJ whole genome shotgun (WGS) entry which is preliminary data.</text>
</comment>
<dbReference type="AlphaFoldDB" id="A0ABD3N2K5"/>
<dbReference type="PANTHER" id="PTHR12124">
    <property type="entry name" value="POLYMYOSITIS/SCLERODERMA AUTOANTIGEN-RELATED"/>
    <property type="match status" value="1"/>
</dbReference>
<keyword evidence="4" id="KW-1185">Reference proteome</keyword>
<dbReference type="InterPro" id="IPR012337">
    <property type="entry name" value="RNaseH-like_sf"/>
</dbReference>
<dbReference type="InterPro" id="IPR002562">
    <property type="entry name" value="3'-5'_exonuclease_dom"/>
</dbReference>
<evidence type="ECO:0000313" key="4">
    <source>
        <dbReference type="Proteomes" id="UP001530315"/>
    </source>
</evidence>
<protein>
    <recommendedName>
        <fullName evidence="2">3'-5' exonuclease domain-containing protein</fullName>
    </recommendedName>
</protein>
<dbReference type="SUPFAM" id="SSF53098">
    <property type="entry name" value="Ribonuclease H-like"/>
    <property type="match status" value="1"/>
</dbReference>
<gene>
    <name evidence="3" type="ORF">ACHAW5_001794</name>
</gene>
<feature type="region of interest" description="Disordered" evidence="1">
    <location>
        <begin position="1"/>
        <end position="29"/>
    </location>
</feature>
<name>A0ABD3N2K5_9STRA</name>
<dbReference type="SUPFAM" id="SSF47819">
    <property type="entry name" value="HRDC-like"/>
    <property type="match status" value="1"/>
</dbReference>
<dbReference type="InterPro" id="IPR045092">
    <property type="entry name" value="Rrp6-like"/>
</dbReference>
<sequence length="760" mass="85940">MGRYRRGHKHQKWRGMNRKQCESSGDGDLTNQMTDSDWMLLESYLVEYRSRAYEAHRFKGKMITWDHEICDVAVMIGNHQFLPLTMATCQRPYINLPHTLNNKERRKVHEICAFLDLYHTGVSCNYGAANSSNVPTEDEGRQNPPLIRRIAVSIYVDGLEFVLGNGADDSQSFLSRCRPWYYRAYGNSTKSDGEKKDDHDDGVFKERIYAIEMQKRQIRQFANLPEKSLRTIDGGGQSCDSLDFSELDVLDLSMVSTPADTPWMMVDTVEKLILCVDELIYGAGDNCNDNSRSAKIRELAFDLEMHNIGEGKSGIRTCLLQLTSDVATTIVDDQSGHSKKLYKDFIVDPLAPGLWDAVSTYLGPIFSDPNIVKIGHGIGGMDVSSLHRDFGILVVNAFDTYEASTVLSQRKKGMGLASLCRHYGLPDWEHYKELKSTYQCSNWCKRPLDSSALEYGRYDIRYLVTLRKLLMRDLAKMDMLGSALQVGSTLEEDSSNGLKSAHVSNAEASLGNSIDLRVDSTITDATSSFSDNDFIDGSGHVDESADEDLIESSSSLPFSSPISIIHAAEFPCYHHLMKAISLSQKRCLMLWSGDEVEPILRNPLLLSLIKQAANQKGHAKYWSDVHMQLYKNLVEWRRYTARREFNTVDGICSLNFLVFVAYKLPTSRCAMRRYSYVLPALLQDDTVPYCNELCEIVKSSDAFQRQQHSPLSEIKSIDVVHYSDHFVTEKSNERRKIMKMLIASAVCGAAIIAMTRARRR</sequence>
<accession>A0ABD3N2K5</accession>
<proteinExistence type="predicted"/>
<dbReference type="Pfam" id="PF01612">
    <property type="entry name" value="DNA_pol_A_exo1"/>
    <property type="match status" value="1"/>
</dbReference>
<dbReference type="Proteomes" id="UP001530315">
    <property type="component" value="Unassembled WGS sequence"/>
</dbReference>
<dbReference type="EMBL" id="JALLAZ020001716">
    <property type="protein sequence ID" value="KAL3766950.1"/>
    <property type="molecule type" value="Genomic_DNA"/>
</dbReference>
<reference evidence="3 4" key="1">
    <citation type="submission" date="2024-10" db="EMBL/GenBank/DDBJ databases">
        <title>Updated reference genomes for cyclostephanoid diatoms.</title>
        <authorList>
            <person name="Roberts W.R."/>
            <person name="Alverson A.J."/>
        </authorList>
    </citation>
    <scope>NUCLEOTIDE SEQUENCE [LARGE SCALE GENOMIC DNA]</scope>
    <source>
        <strain evidence="3 4">AJA276-08</strain>
    </source>
</reference>
<dbReference type="PANTHER" id="PTHR12124:SF47">
    <property type="entry name" value="EXOSOME COMPONENT 10"/>
    <property type="match status" value="1"/>
</dbReference>
<organism evidence="3 4">
    <name type="scientific">Stephanodiscus triporus</name>
    <dbReference type="NCBI Taxonomy" id="2934178"/>
    <lineage>
        <taxon>Eukaryota</taxon>
        <taxon>Sar</taxon>
        <taxon>Stramenopiles</taxon>
        <taxon>Ochrophyta</taxon>
        <taxon>Bacillariophyta</taxon>
        <taxon>Coscinodiscophyceae</taxon>
        <taxon>Thalassiosirophycidae</taxon>
        <taxon>Stephanodiscales</taxon>
        <taxon>Stephanodiscaceae</taxon>
        <taxon>Stephanodiscus</taxon>
    </lineage>
</organism>
<dbReference type="InterPro" id="IPR010997">
    <property type="entry name" value="HRDC-like_sf"/>
</dbReference>
<evidence type="ECO:0000313" key="3">
    <source>
        <dbReference type="EMBL" id="KAL3766950.1"/>
    </source>
</evidence>
<dbReference type="Gene3D" id="3.30.420.10">
    <property type="entry name" value="Ribonuclease H-like superfamily/Ribonuclease H"/>
    <property type="match status" value="1"/>
</dbReference>
<feature type="domain" description="3'-5' exonuclease" evidence="2">
    <location>
        <begin position="277"/>
        <end position="475"/>
    </location>
</feature>
<feature type="compositionally biased region" description="Basic residues" evidence="1">
    <location>
        <begin position="1"/>
        <end position="17"/>
    </location>
</feature>
<dbReference type="SMART" id="SM00474">
    <property type="entry name" value="35EXOc"/>
    <property type="match status" value="1"/>
</dbReference>